<comment type="caution">
    <text evidence="1">The sequence shown here is derived from an EMBL/GenBank/DDBJ whole genome shotgun (WGS) entry which is preliminary data.</text>
</comment>
<reference evidence="1" key="1">
    <citation type="submission" date="2017-08" db="EMBL/GenBank/DDBJ databases">
        <authorList>
            <person name="de Groot N.N."/>
        </authorList>
    </citation>
    <scope>NUCLEOTIDE SEQUENCE [LARGE SCALE GENOMIC DNA]</scope>
    <source>
        <strain evidence="1">PX439</strain>
    </source>
</reference>
<dbReference type="OMA" id="EYGTHEF"/>
<dbReference type="InterPro" id="IPR006208">
    <property type="entry name" value="Glyco_hormone_CN"/>
</dbReference>
<dbReference type="eggNOG" id="ENOG502SDU2">
    <property type="taxonomic scope" value="Eukaryota"/>
</dbReference>
<dbReference type="HOGENOM" id="CLU_146901_0_0_1"/>
<dbReference type="PANTHER" id="PTHR11515:SF13">
    <property type="entry name" value="GLYCOPROTEIN HORMONE BETA 5, ISOFORM A"/>
    <property type="match status" value="1"/>
</dbReference>
<proteinExistence type="predicted"/>
<evidence type="ECO:0000313" key="1">
    <source>
        <dbReference type="EMBL" id="OZF94276.1"/>
    </source>
</evidence>
<dbReference type="OrthoDB" id="5783840at2759"/>
<sequence>MLLLPVFTLLHIFLISVESGRECEFAMRLVPGFNPLRQVDSNGKECRGNVELPFCKGYCKTSESGTHGFPPRVQISKVCTLVTTSTRKVVLDDCDEGAEESIKFVNVPHGTECECSAVPLEQNHSK</sequence>
<protein>
    <submittedName>
        <fullName evidence="1">Uncharacterized protein</fullName>
    </submittedName>
</protein>
<keyword evidence="2" id="KW-1185">Reference proteome</keyword>
<dbReference type="CTD" id="9825123"/>
<dbReference type="SUPFAM" id="SSF57501">
    <property type="entry name" value="Cystine-knot cytokines"/>
    <property type="match status" value="1"/>
</dbReference>
<dbReference type="GO" id="GO:0005615">
    <property type="term" value="C:extracellular space"/>
    <property type="evidence" value="ECO:0007669"/>
    <property type="project" value="TreeGrafter"/>
</dbReference>
<dbReference type="InterPro" id="IPR029034">
    <property type="entry name" value="Cystine-knot_cytokine"/>
</dbReference>
<dbReference type="STRING" id="31234.C6SUR7"/>
<dbReference type="GO" id="GO:0005737">
    <property type="term" value="C:cytoplasm"/>
    <property type="evidence" value="ECO:0007669"/>
    <property type="project" value="TreeGrafter"/>
</dbReference>
<name>A0A261A877_CAERE</name>
<accession>A0A261A877</accession>
<evidence type="ECO:0000313" key="2">
    <source>
        <dbReference type="Proteomes" id="UP000216624"/>
    </source>
</evidence>
<feature type="non-terminal residue" evidence="1">
    <location>
        <position position="1"/>
    </location>
</feature>
<dbReference type="Proteomes" id="UP000216624">
    <property type="component" value="Unassembled WGS sequence"/>
</dbReference>
<dbReference type="EMBL" id="NMWX01000009">
    <property type="protein sequence ID" value="OZF94276.1"/>
    <property type="molecule type" value="Genomic_DNA"/>
</dbReference>
<dbReference type="Pfam" id="PF00007">
    <property type="entry name" value="Cys_knot"/>
    <property type="match status" value="1"/>
</dbReference>
<dbReference type="PANTHER" id="PTHR11515">
    <property type="entry name" value="GLYCOPROTEIN HORMONE BETA CHAIN"/>
    <property type="match status" value="1"/>
</dbReference>
<dbReference type="Gene3D" id="2.10.90.10">
    <property type="entry name" value="Cystine-knot cytokines"/>
    <property type="match status" value="1"/>
</dbReference>
<dbReference type="KEGG" id="crq:GCK72_018854"/>
<dbReference type="InterPro" id="IPR001545">
    <property type="entry name" value="Gonadotropin_bsu"/>
</dbReference>
<dbReference type="GO" id="GO:0007186">
    <property type="term" value="P:G protein-coupled receptor signaling pathway"/>
    <property type="evidence" value="ECO:0007669"/>
    <property type="project" value="TreeGrafter"/>
</dbReference>
<organism evidence="1 2">
    <name type="scientific">Caenorhabditis remanei</name>
    <name type="common">Caenorhabditis vulgaris</name>
    <dbReference type="NCBI Taxonomy" id="31234"/>
    <lineage>
        <taxon>Eukaryota</taxon>
        <taxon>Metazoa</taxon>
        <taxon>Ecdysozoa</taxon>
        <taxon>Nematoda</taxon>
        <taxon>Chromadorea</taxon>
        <taxon>Rhabditida</taxon>
        <taxon>Rhabditina</taxon>
        <taxon>Rhabditomorpha</taxon>
        <taxon>Rhabditoidea</taxon>
        <taxon>Rhabditidae</taxon>
        <taxon>Peloderinae</taxon>
        <taxon>Caenorhabditis</taxon>
    </lineage>
</organism>
<gene>
    <name evidence="1" type="ORF">FL82_08764</name>
</gene>
<dbReference type="GO" id="GO:0005179">
    <property type="term" value="F:hormone activity"/>
    <property type="evidence" value="ECO:0007669"/>
    <property type="project" value="InterPro"/>
</dbReference>